<dbReference type="SUPFAM" id="SSF52540">
    <property type="entry name" value="P-loop containing nucleoside triphosphate hydrolases"/>
    <property type="match status" value="1"/>
</dbReference>
<dbReference type="Pfam" id="PF13181">
    <property type="entry name" value="TPR_8"/>
    <property type="match status" value="1"/>
</dbReference>
<dbReference type="Pfam" id="PF13401">
    <property type="entry name" value="AAA_22"/>
    <property type="match status" value="1"/>
</dbReference>
<evidence type="ECO:0000256" key="2">
    <source>
        <dbReference type="PROSITE-ProRule" id="PRU00339"/>
    </source>
</evidence>
<reference evidence="5" key="2">
    <citation type="submission" date="2018-10" db="EMBL/GenBank/DDBJ databases">
        <authorList>
            <person name="Fischer M.A."/>
            <person name="Kern T."/>
            <person name="Deppenmeier U."/>
            <person name="Schmitz R.A."/>
            <person name="Rother M."/>
        </authorList>
    </citation>
    <scope>NUCLEOTIDE SEQUENCE</scope>
    <source>
        <strain evidence="5">E03.2</strain>
    </source>
</reference>
<evidence type="ECO:0000313" key="8">
    <source>
        <dbReference type="Proteomes" id="UP000585579"/>
    </source>
</evidence>
<evidence type="ECO:0000313" key="7">
    <source>
        <dbReference type="Proteomes" id="UP000053087"/>
    </source>
</evidence>
<keyword evidence="1" id="KW-0235">DNA replication</keyword>
<dbReference type="Proteomes" id="UP000053087">
    <property type="component" value="Chromosome"/>
</dbReference>
<organism evidence="5 7">
    <name type="scientific">Methanosarcina flavescens</name>
    <dbReference type="NCBI Taxonomy" id="1715806"/>
    <lineage>
        <taxon>Archaea</taxon>
        <taxon>Methanobacteriati</taxon>
        <taxon>Methanobacteriota</taxon>
        <taxon>Stenosarchaea group</taxon>
        <taxon>Methanomicrobia</taxon>
        <taxon>Methanosarcinales</taxon>
        <taxon>Methanosarcinaceae</taxon>
        <taxon>Methanosarcina</taxon>
    </lineage>
</organism>
<dbReference type="SMART" id="SM00028">
    <property type="entry name" value="TPR"/>
    <property type="match status" value="6"/>
</dbReference>
<dbReference type="PROSITE" id="PS50005">
    <property type="entry name" value="TPR"/>
    <property type="match status" value="3"/>
</dbReference>
<dbReference type="EMBL" id="JAAYQL010000005">
    <property type="protein sequence ID" value="NLK31381.1"/>
    <property type="molecule type" value="Genomic_DNA"/>
</dbReference>
<dbReference type="Pfam" id="PF24391">
    <property type="entry name" value="HD-CE"/>
    <property type="match status" value="1"/>
</dbReference>
<dbReference type="InterPro" id="IPR027417">
    <property type="entry name" value="P-loop_NTPase"/>
</dbReference>
<name>A0A660HU53_9EURY</name>
<dbReference type="GO" id="GO:0043531">
    <property type="term" value="F:ADP binding"/>
    <property type="evidence" value="ECO:0007669"/>
    <property type="project" value="InterPro"/>
</dbReference>
<evidence type="ECO:0000259" key="3">
    <source>
        <dbReference type="Pfam" id="PF13401"/>
    </source>
</evidence>
<accession>A0A660HU53</accession>
<dbReference type="InterPro" id="IPR019734">
    <property type="entry name" value="TPR_rpt"/>
</dbReference>
<sequence>MKLKQQLGTDYATKLKVIESKAKEIWEKGELYHTYYTLHGMKHSDAVVNILDLLVDGLNPEDKLDEIEIFCLLSAAYLHDVGMQRKYPDDEARIESIFQAKNKPYTIQDLIRDEHHLRSGRYIKENFKTLDLDLYEAECVRLISEGHRKVNLGSDDYESQAIGFKRVRVRLLSSLLRLADELDIDYRRAPETLYEILKEDMPDFSRLQWLKHYYTSGLIIEPVTKEGKRRLSIEINCQYPREDEGRKITEVLILKPIEEKIEELKTIFLEYGLKIDLAYRVKVNADLSEIPEFLYRDDFGQNLKVSIELPRTKGFVSRDDKLNELSDSLNRNIIVIEGIPGIGKTYISAKFAEKLKDRFDVYWYGNLSEVSTLSSVLKKFAYFLKGKNKPRLANSIEHFGYDNDVLIALLKEELNSSNFAIFLDDYHKAEKELNPLLRELLSIDNSKIIVITRHEPKFYNSVDTLENRVTTVQIDSWSPEHTKMMLETRGIETSELVLREIHERLHGHPQYLNLFCILALKDTAEELLRNVPKALKEAHDYLETEVYNSLSSNEKILLQTIAIFRLPETIEAFDSVNEFKDLSETLDELINKLLVNEIGSNTFKVHDIIRDYCLSDPKKKALRRYHENAAKYYLSLSDEPENILEAAYHFEKADLKEKSSKTLIENASNFISKGFWDKIEIQLKSSIKSFQRKNQPNDINLLACAHLTIGTLYDTKGEYDLALKHADQSKLLFNRIKERHNIFNVYTLLSSIHHHKNNNKIATDYTQKCLQIAESQKNDYLKAVAIGNKANLLGYEDDELRMKYFQEALEIFEQYGSLHNIAQTFGNIAILYSRMKKFEKAYECITKSLRIQEERNAIYDIAKVKHSRAFIYLQDPAKSMNYERIVGCLAEVLGIYEKIGHKRGVAETLELIGDIYFKNEKFELAIENYQCALDTYEKINNKAMVAQTLLSIGNIYLKNKDFELAIEIYRRASDLYSSLNQEADRVDVEISLAEVLLLAGSPEEALNEVSKIIVLDDEKNSLNNREKALTLFFATVSSIMLNKVNQSSQFLQKIGSLDNKEFSINWDFSDIESVLIKTGESKQLLLDVISFLKGETNFPIIRLEDVQILGEDKGTKSKVYHPFAGYLTISVTDTDLEKLIKQINQSQIMYFDVPDIMDLERKKALLMLGFLSKKGIYEVQSLEGQEYKINLTKKGSRLLKSVLMPEQQLSPS</sequence>
<keyword evidence="7" id="KW-1185">Reference proteome</keyword>
<dbReference type="Gene3D" id="1.25.40.10">
    <property type="entry name" value="Tetratricopeptide repeat domain"/>
    <property type="match status" value="3"/>
</dbReference>
<dbReference type="InterPro" id="IPR056471">
    <property type="entry name" value="HD-CE"/>
</dbReference>
<evidence type="ECO:0000256" key="1">
    <source>
        <dbReference type="ARBA" id="ARBA00022705"/>
    </source>
</evidence>
<proteinExistence type="predicted"/>
<reference evidence="6 8" key="3">
    <citation type="journal article" date="2020" name="Biotechnol. Biofuels">
        <title>New insights from the biogas microbiome by comprehensive genome-resolved metagenomics of nearly 1600 species originating from multiple anaerobic digesters.</title>
        <authorList>
            <person name="Campanaro S."/>
            <person name="Treu L."/>
            <person name="Rodriguez-R L.M."/>
            <person name="Kovalovszki A."/>
            <person name="Ziels R.M."/>
            <person name="Maus I."/>
            <person name="Zhu X."/>
            <person name="Kougias P.G."/>
            <person name="Basile A."/>
            <person name="Luo G."/>
            <person name="Schluter A."/>
            <person name="Konstantinidis K.T."/>
            <person name="Angelidaki I."/>
        </authorList>
    </citation>
    <scope>NUCLEOTIDE SEQUENCE [LARGE SCALE GENOMIC DNA]</scope>
    <source>
        <strain evidence="6">AS22ysBPME_46</strain>
    </source>
</reference>
<feature type="domain" description="ORC1/DEAH AAA+ ATPase" evidence="3">
    <location>
        <begin position="330"/>
        <end position="449"/>
    </location>
</feature>
<dbReference type="AlphaFoldDB" id="A0A660HU53"/>
<feature type="domain" description="HD-CE" evidence="4">
    <location>
        <begin position="35"/>
        <end position="259"/>
    </location>
</feature>
<feature type="repeat" description="TPR" evidence="2">
    <location>
        <begin position="822"/>
        <end position="855"/>
    </location>
</feature>
<dbReference type="InterPro" id="IPR011990">
    <property type="entry name" value="TPR-like_helical_dom_sf"/>
</dbReference>
<dbReference type="SUPFAM" id="SSF48452">
    <property type="entry name" value="TPR-like"/>
    <property type="match status" value="2"/>
</dbReference>
<dbReference type="Proteomes" id="UP000585579">
    <property type="component" value="Unassembled WGS sequence"/>
</dbReference>
<gene>
    <name evidence="5" type="ORF">AOB57_011055</name>
    <name evidence="6" type="ORF">GX302_00655</name>
</gene>
<dbReference type="Gene3D" id="3.40.50.300">
    <property type="entry name" value="P-loop containing nucleotide triphosphate hydrolases"/>
    <property type="match status" value="1"/>
</dbReference>
<dbReference type="GeneID" id="53688657"/>
<dbReference type="EMBL" id="CP032683">
    <property type="protein sequence ID" value="AYK15656.1"/>
    <property type="molecule type" value="Genomic_DNA"/>
</dbReference>
<reference evidence="5 7" key="1">
    <citation type="journal article" date="2016" name="Int. J. Syst. Evol. Microbiol.">
        <title>Methanosarcina flavescens sp. nov., a methanogenic archaeon isolated from a full-scale anaerobic digester.</title>
        <authorList>
            <person name="Kern T."/>
            <person name="Fischer M.A."/>
            <person name="Deppenmeier U."/>
            <person name="Schmitz R.A."/>
            <person name="Rother M."/>
        </authorList>
    </citation>
    <scope>NUCLEOTIDE SEQUENCE [LARGE SCALE GENOMIC DNA]</scope>
    <source>
        <strain evidence="5 7">E03.2</strain>
    </source>
</reference>
<evidence type="ECO:0000313" key="5">
    <source>
        <dbReference type="EMBL" id="AYK15656.1"/>
    </source>
</evidence>
<protein>
    <submittedName>
        <fullName evidence="5">Tetratricopeptide repeat protein</fullName>
    </submittedName>
</protein>
<dbReference type="InterPro" id="IPR049945">
    <property type="entry name" value="AAA_22"/>
</dbReference>
<dbReference type="PANTHER" id="PTHR10098">
    <property type="entry name" value="RAPSYN-RELATED"/>
    <property type="match status" value="1"/>
</dbReference>
<evidence type="ECO:0000313" key="6">
    <source>
        <dbReference type="EMBL" id="NLK31381.1"/>
    </source>
</evidence>
<dbReference type="OrthoDB" id="103665at2157"/>
<feature type="repeat" description="TPR" evidence="2">
    <location>
        <begin position="906"/>
        <end position="939"/>
    </location>
</feature>
<dbReference type="RefSeq" id="WP_054299365.1">
    <property type="nucleotide sequence ID" value="NZ_CP032683.1"/>
</dbReference>
<evidence type="ECO:0000259" key="4">
    <source>
        <dbReference type="Pfam" id="PF24391"/>
    </source>
</evidence>
<keyword evidence="2" id="KW-0802">TPR repeat</keyword>
<dbReference type="KEGG" id="mfz:AOB57_011055"/>
<dbReference type="Pfam" id="PF14938">
    <property type="entry name" value="SNAP"/>
    <property type="match status" value="1"/>
</dbReference>
<dbReference type="Gene3D" id="1.10.3210.10">
    <property type="entry name" value="Hypothetical protein af1432"/>
    <property type="match status" value="1"/>
</dbReference>
<feature type="repeat" description="TPR" evidence="2">
    <location>
        <begin position="946"/>
        <end position="979"/>
    </location>
</feature>
<dbReference type="SUPFAM" id="SSF109604">
    <property type="entry name" value="HD-domain/PDEase-like"/>
    <property type="match status" value="1"/>
</dbReference>